<keyword evidence="2" id="KW-1185">Reference proteome</keyword>
<dbReference type="AlphaFoldDB" id="A0A2P6SM78"/>
<protein>
    <submittedName>
        <fullName evidence="1">Uncharacterized protein</fullName>
    </submittedName>
</protein>
<dbReference type="Proteomes" id="UP000238479">
    <property type="component" value="Chromosome 1"/>
</dbReference>
<sequence>MGLSPSLPALTRSQRQDELVKMCPGGNAKVTRRPKTNPDGSEIVCRTDYEFPDLICDKFIKDLYKGSQGLNTFAISRKQIND</sequence>
<organism evidence="1 2">
    <name type="scientific">Rosa chinensis</name>
    <name type="common">China rose</name>
    <dbReference type="NCBI Taxonomy" id="74649"/>
    <lineage>
        <taxon>Eukaryota</taxon>
        <taxon>Viridiplantae</taxon>
        <taxon>Streptophyta</taxon>
        <taxon>Embryophyta</taxon>
        <taxon>Tracheophyta</taxon>
        <taxon>Spermatophyta</taxon>
        <taxon>Magnoliopsida</taxon>
        <taxon>eudicotyledons</taxon>
        <taxon>Gunneridae</taxon>
        <taxon>Pentapetalae</taxon>
        <taxon>rosids</taxon>
        <taxon>fabids</taxon>
        <taxon>Rosales</taxon>
        <taxon>Rosaceae</taxon>
        <taxon>Rosoideae</taxon>
        <taxon>Rosoideae incertae sedis</taxon>
        <taxon>Rosa</taxon>
    </lineage>
</organism>
<evidence type="ECO:0000313" key="2">
    <source>
        <dbReference type="Proteomes" id="UP000238479"/>
    </source>
</evidence>
<dbReference type="EMBL" id="PDCK01000039">
    <property type="protein sequence ID" value="PRQ59787.1"/>
    <property type="molecule type" value="Genomic_DNA"/>
</dbReference>
<name>A0A2P6SM78_ROSCH</name>
<gene>
    <name evidence="1" type="ORF">RchiOBHm_Chr1g0374041</name>
</gene>
<accession>A0A2P6SM78</accession>
<reference evidence="1 2" key="1">
    <citation type="journal article" date="2018" name="Nat. Genet.">
        <title>The Rosa genome provides new insights in the design of modern roses.</title>
        <authorList>
            <person name="Bendahmane M."/>
        </authorList>
    </citation>
    <scope>NUCLEOTIDE SEQUENCE [LARGE SCALE GENOMIC DNA]</scope>
    <source>
        <strain evidence="2">cv. Old Blush</strain>
    </source>
</reference>
<proteinExistence type="predicted"/>
<evidence type="ECO:0000313" key="1">
    <source>
        <dbReference type="EMBL" id="PRQ59787.1"/>
    </source>
</evidence>
<comment type="caution">
    <text evidence="1">The sequence shown here is derived from an EMBL/GenBank/DDBJ whole genome shotgun (WGS) entry which is preliminary data.</text>
</comment>
<dbReference type="Gramene" id="PRQ59787">
    <property type="protein sequence ID" value="PRQ59787"/>
    <property type="gene ID" value="RchiOBHm_Chr1g0374041"/>
</dbReference>